<organism evidence="3 4">
    <name type="scientific">Chlorella ohadii</name>
    <dbReference type="NCBI Taxonomy" id="2649997"/>
    <lineage>
        <taxon>Eukaryota</taxon>
        <taxon>Viridiplantae</taxon>
        <taxon>Chlorophyta</taxon>
        <taxon>core chlorophytes</taxon>
        <taxon>Trebouxiophyceae</taxon>
        <taxon>Chlorellales</taxon>
        <taxon>Chlorellaceae</taxon>
        <taxon>Chlorella clade</taxon>
        <taxon>Chlorella</taxon>
    </lineage>
</organism>
<comment type="caution">
    <text evidence="3">The sequence shown here is derived from an EMBL/GenBank/DDBJ whole genome shotgun (WGS) entry which is preliminary data.</text>
</comment>
<reference evidence="3" key="1">
    <citation type="submission" date="2020-11" db="EMBL/GenBank/DDBJ databases">
        <title>Chlorella ohadii genome sequencing and assembly.</title>
        <authorList>
            <person name="Murik O."/>
            <person name="Treves H."/>
            <person name="Kedem I."/>
            <person name="Shotland Y."/>
            <person name="Kaplan A."/>
        </authorList>
    </citation>
    <scope>NUCLEOTIDE SEQUENCE</scope>
    <source>
        <strain evidence="3">1</strain>
    </source>
</reference>
<dbReference type="GO" id="GO:0005683">
    <property type="term" value="C:U7 snRNP"/>
    <property type="evidence" value="ECO:0007669"/>
    <property type="project" value="TreeGrafter"/>
</dbReference>
<dbReference type="Pfam" id="PF01423">
    <property type="entry name" value="LSM"/>
    <property type="match status" value="1"/>
</dbReference>
<dbReference type="EMBL" id="JADXDR010000122">
    <property type="protein sequence ID" value="KAI7838610.1"/>
    <property type="molecule type" value="Genomic_DNA"/>
</dbReference>
<feature type="compositionally biased region" description="Basic and acidic residues" evidence="1">
    <location>
        <begin position="64"/>
        <end position="86"/>
    </location>
</feature>
<dbReference type="PANTHER" id="PTHR21415">
    <property type="entry name" value="U7 SNRNA-ASSOCIATED SM-LIKE PROTEIN LSM11"/>
    <property type="match status" value="1"/>
</dbReference>
<dbReference type="PANTHER" id="PTHR21415:SF1">
    <property type="entry name" value="U7 SNRNA-ASSOCIATED SM-LIKE PROTEIN LSM11"/>
    <property type="match status" value="1"/>
</dbReference>
<evidence type="ECO:0000313" key="4">
    <source>
        <dbReference type="Proteomes" id="UP001205105"/>
    </source>
</evidence>
<dbReference type="InterPro" id="IPR001163">
    <property type="entry name" value="Sm_dom_euk/arc"/>
</dbReference>
<evidence type="ECO:0000313" key="3">
    <source>
        <dbReference type="EMBL" id="KAI7838610.1"/>
    </source>
</evidence>
<dbReference type="InterPro" id="IPR039267">
    <property type="entry name" value="Lsm11"/>
</dbReference>
<evidence type="ECO:0000256" key="1">
    <source>
        <dbReference type="SAM" id="MobiDB-lite"/>
    </source>
</evidence>
<dbReference type="AlphaFoldDB" id="A0AAD5H395"/>
<keyword evidence="4" id="KW-1185">Reference proteome</keyword>
<feature type="domain" description="Sm" evidence="2">
    <location>
        <begin position="144"/>
        <end position="165"/>
    </location>
</feature>
<feature type="region of interest" description="Disordered" evidence="1">
    <location>
        <begin position="64"/>
        <end position="95"/>
    </location>
</feature>
<name>A0AAD5H395_9CHLO</name>
<protein>
    <recommendedName>
        <fullName evidence="2">Sm domain-containing protein</fullName>
    </recommendedName>
</protein>
<dbReference type="GO" id="GO:0071209">
    <property type="term" value="F:U7 snRNA binding"/>
    <property type="evidence" value="ECO:0007669"/>
    <property type="project" value="InterPro"/>
</dbReference>
<sequence>MTRPAPGGPAGPIPDPQLDFFSRSFNPYRALATAGLAPPLPAARPLDSIYRCRFMLPDDHPDAWREEQRPVKSKEAQEAAQREKQRLSYLQQKADRERLRTNPLDTIAQRVREGPMLLLTRCYQERARVRVVTRHARGVRGTSEGTLVAFDKYMNLVLRDVEEQYTVLLRVQRSKPAAGSPRAYGSRGVCGWVGGLNAMRR</sequence>
<dbReference type="Proteomes" id="UP001205105">
    <property type="component" value="Unassembled WGS sequence"/>
</dbReference>
<dbReference type="SUPFAM" id="SSF50182">
    <property type="entry name" value="Sm-like ribonucleoproteins"/>
    <property type="match status" value="1"/>
</dbReference>
<dbReference type="InterPro" id="IPR010920">
    <property type="entry name" value="LSM_dom_sf"/>
</dbReference>
<dbReference type="Gene3D" id="2.30.30.100">
    <property type="match status" value="1"/>
</dbReference>
<dbReference type="GO" id="GO:0006398">
    <property type="term" value="P:mRNA 3'-end processing by stem-loop binding and cleavage"/>
    <property type="evidence" value="ECO:0007669"/>
    <property type="project" value="TreeGrafter"/>
</dbReference>
<proteinExistence type="predicted"/>
<accession>A0AAD5H395</accession>
<gene>
    <name evidence="3" type="ORF">COHA_007617</name>
</gene>
<evidence type="ECO:0000259" key="2">
    <source>
        <dbReference type="Pfam" id="PF01423"/>
    </source>
</evidence>